<feature type="transmembrane region" description="Helical" evidence="1">
    <location>
        <begin position="20"/>
        <end position="44"/>
    </location>
</feature>
<dbReference type="Proteomes" id="UP000199572">
    <property type="component" value="Unassembled WGS sequence"/>
</dbReference>
<feature type="transmembrane region" description="Helical" evidence="1">
    <location>
        <begin position="50"/>
        <end position="69"/>
    </location>
</feature>
<dbReference type="EMBL" id="FOGG01000061">
    <property type="protein sequence ID" value="SES29822.1"/>
    <property type="molecule type" value="Genomic_DNA"/>
</dbReference>
<gene>
    <name evidence="2" type="ORF">SAMN04488023_1617</name>
</gene>
<organism evidence="2 3">
    <name type="scientific">Pedobacter rhizosphaerae</name>
    <dbReference type="NCBI Taxonomy" id="390241"/>
    <lineage>
        <taxon>Bacteria</taxon>
        <taxon>Pseudomonadati</taxon>
        <taxon>Bacteroidota</taxon>
        <taxon>Sphingobacteriia</taxon>
        <taxon>Sphingobacteriales</taxon>
        <taxon>Sphingobacteriaceae</taxon>
        <taxon>Pedobacter</taxon>
    </lineage>
</organism>
<proteinExistence type="predicted"/>
<dbReference type="STRING" id="390241.SAMN04488023_1617"/>
<dbReference type="RefSeq" id="WP_090889877.1">
    <property type="nucleotide sequence ID" value="NZ_FOGG01000061.1"/>
</dbReference>
<accession>A0A1H9W7D5</accession>
<keyword evidence="3" id="KW-1185">Reference proteome</keyword>
<protein>
    <recommendedName>
        <fullName evidence="4">Redox-active disulfide protein 2</fullName>
    </recommendedName>
</protein>
<reference evidence="2 3" key="1">
    <citation type="submission" date="2016-10" db="EMBL/GenBank/DDBJ databases">
        <authorList>
            <person name="de Groot N.N."/>
        </authorList>
    </citation>
    <scope>NUCLEOTIDE SEQUENCE [LARGE SCALE GENOMIC DNA]</scope>
    <source>
        <strain evidence="2 3">DSM 18610</strain>
    </source>
</reference>
<evidence type="ECO:0008006" key="4">
    <source>
        <dbReference type="Google" id="ProtNLM"/>
    </source>
</evidence>
<evidence type="ECO:0000313" key="2">
    <source>
        <dbReference type="EMBL" id="SES29822.1"/>
    </source>
</evidence>
<evidence type="ECO:0000256" key="1">
    <source>
        <dbReference type="SAM" id="Phobius"/>
    </source>
</evidence>
<evidence type="ECO:0000313" key="3">
    <source>
        <dbReference type="Proteomes" id="UP000199572"/>
    </source>
</evidence>
<keyword evidence="1" id="KW-0472">Membrane</keyword>
<name>A0A1H9W7D5_9SPHI</name>
<dbReference type="AlphaFoldDB" id="A0A1H9W7D5"/>
<keyword evidence="1" id="KW-1133">Transmembrane helix</keyword>
<dbReference type="OrthoDB" id="771226at2"/>
<keyword evidence="1" id="KW-0812">Transmembrane</keyword>
<sequence>MKNNTLSQLSDAELNKQKNLLTGVLIGLAVVMLVASGIILYVIIKHKNLALVATIPCTFITLLPSFIRLGQINTEIKSRNAKLTTP</sequence>